<proteinExistence type="predicted"/>
<dbReference type="AlphaFoldDB" id="A0A9D1J1W5"/>
<accession>A0A9D1J1W5</accession>
<dbReference type="EMBL" id="DVHF01000102">
    <property type="protein sequence ID" value="HIR57743.1"/>
    <property type="molecule type" value="Genomic_DNA"/>
</dbReference>
<organism evidence="1 2">
    <name type="scientific">Candidatus Gallacutalibacter pullicola</name>
    <dbReference type="NCBI Taxonomy" id="2840830"/>
    <lineage>
        <taxon>Bacteria</taxon>
        <taxon>Bacillati</taxon>
        <taxon>Bacillota</taxon>
        <taxon>Clostridia</taxon>
        <taxon>Eubacteriales</taxon>
        <taxon>Candidatus Gallacutalibacter</taxon>
    </lineage>
</organism>
<reference evidence="1" key="2">
    <citation type="journal article" date="2021" name="PeerJ">
        <title>Extensive microbial diversity within the chicken gut microbiome revealed by metagenomics and culture.</title>
        <authorList>
            <person name="Gilroy R."/>
            <person name="Ravi A."/>
            <person name="Getino M."/>
            <person name="Pursley I."/>
            <person name="Horton D.L."/>
            <person name="Alikhan N.F."/>
            <person name="Baker D."/>
            <person name="Gharbi K."/>
            <person name="Hall N."/>
            <person name="Watson M."/>
            <person name="Adriaenssens E.M."/>
            <person name="Foster-Nyarko E."/>
            <person name="Jarju S."/>
            <person name="Secka A."/>
            <person name="Antonio M."/>
            <person name="Oren A."/>
            <person name="Chaudhuri R.R."/>
            <person name="La Ragione R."/>
            <person name="Hildebrand F."/>
            <person name="Pallen M.J."/>
        </authorList>
    </citation>
    <scope>NUCLEOTIDE SEQUENCE</scope>
    <source>
        <strain evidence="1">ChiSjej1B19-7085</strain>
    </source>
</reference>
<protein>
    <submittedName>
        <fullName evidence="1">2-hydroxyacyl-CoA dehydratase</fullName>
    </submittedName>
</protein>
<dbReference type="PANTHER" id="PTHR32329:SF4">
    <property type="entry name" value="ACTIVATOR OF 2-HYDROXYACYL-COA DEHYDRATASE"/>
    <property type="match status" value="1"/>
</dbReference>
<evidence type="ECO:0000313" key="1">
    <source>
        <dbReference type="EMBL" id="HIR57743.1"/>
    </source>
</evidence>
<reference evidence="1" key="1">
    <citation type="submission" date="2020-10" db="EMBL/GenBank/DDBJ databases">
        <authorList>
            <person name="Gilroy R."/>
        </authorList>
    </citation>
    <scope>NUCLEOTIDE SEQUENCE</scope>
    <source>
        <strain evidence="1">ChiSjej1B19-7085</strain>
    </source>
</reference>
<sequence>MAKLIRDDSGRILFTKEMKEEYTILCPMMLPIHFSLVVEVFRNCGYKMELLTTSGPNIVQEGLKYVHNDTCYPALLVIGQFIDALKSGKYDVDRTALIITQTGGGCRASNYIHLLRKALRKAGFSNVPVISLNLSGLEKNPGFTITLPMIRKTVAAIVYGDALMLLNNQVKAYEIEPGASQALVDQWVHTLSEQFNSGHGYKLSDQKENLAKIVHDFAKIKVNRVPKVKVGIVGEIYVKYASFANNHLEDFLAEQDCEVNVPGLLGFALFKIDNRLDDIRLYGGNPAKFTVVKALFEYVTKLQNTLIEAVKLEPCFLPPTPYEHTKKLVDGVIGYGDKMGEGWLLTAEMLELVETGYENIVCAQPFGCLPNHICGKGMIRKIKEVDDRANIVPIDYDPSATRVNQENRIKLMLAVARENLAAKQVQKQPKKVPVSIT</sequence>
<dbReference type="Proteomes" id="UP000886785">
    <property type="component" value="Unassembled WGS sequence"/>
</dbReference>
<evidence type="ECO:0000313" key="2">
    <source>
        <dbReference type="Proteomes" id="UP000886785"/>
    </source>
</evidence>
<dbReference type="InterPro" id="IPR051805">
    <property type="entry name" value="Dehydratase_Activator_Redct"/>
</dbReference>
<dbReference type="PANTHER" id="PTHR32329">
    <property type="entry name" value="BIFUNCTIONAL PROTEIN [INCLUDES 2-HYDROXYACYL-COA DEHYDRATASE (N-TER) AND ITS ACTIVATOR DOMAIN (C_TERM)-RELATED"/>
    <property type="match status" value="1"/>
</dbReference>
<comment type="caution">
    <text evidence="1">The sequence shown here is derived from an EMBL/GenBank/DDBJ whole genome shotgun (WGS) entry which is preliminary data.</text>
</comment>
<name>A0A9D1J1W5_9FIRM</name>
<gene>
    <name evidence="1" type="ORF">IAA54_08735</name>
</gene>